<reference evidence="1 2" key="1">
    <citation type="journal article" date="2017" name="Nature">
        <title>The Apostasia genome and the evolution of orchids.</title>
        <authorList>
            <person name="Zhang G.Q."/>
            <person name="Liu K.W."/>
            <person name="Li Z."/>
            <person name="Lohaus R."/>
            <person name="Hsiao Y.Y."/>
            <person name="Niu S.C."/>
            <person name="Wang J.Y."/>
            <person name="Lin Y.C."/>
            <person name="Xu Q."/>
            <person name="Chen L.J."/>
            <person name="Yoshida K."/>
            <person name="Fujiwara S."/>
            <person name="Wang Z.W."/>
            <person name="Zhang Y.Q."/>
            <person name="Mitsuda N."/>
            <person name="Wang M."/>
            <person name="Liu G.H."/>
            <person name="Pecoraro L."/>
            <person name="Huang H.X."/>
            <person name="Xiao X.J."/>
            <person name="Lin M."/>
            <person name="Wu X.Y."/>
            <person name="Wu W.L."/>
            <person name="Chen Y.Y."/>
            <person name="Chang S.B."/>
            <person name="Sakamoto S."/>
            <person name="Ohme-Takagi M."/>
            <person name="Yagi M."/>
            <person name="Zeng S.J."/>
            <person name="Shen C.Y."/>
            <person name="Yeh C.M."/>
            <person name="Luo Y.B."/>
            <person name="Tsai W.C."/>
            <person name="Van de Peer Y."/>
            <person name="Liu Z.J."/>
        </authorList>
    </citation>
    <scope>NUCLEOTIDE SEQUENCE [LARGE SCALE GENOMIC DNA]</scope>
    <source>
        <strain evidence="2">cv. Shenzhen</strain>
        <tissue evidence="1">Stem</tissue>
    </source>
</reference>
<proteinExistence type="predicted"/>
<keyword evidence="2" id="KW-1185">Reference proteome</keyword>
<dbReference type="Proteomes" id="UP000236161">
    <property type="component" value="Unassembled WGS sequence"/>
</dbReference>
<name>A0A2H9ZX69_9ASPA</name>
<evidence type="ECO:0000313" key="2">
    <source>
        <dbReference type="Proteomes" id="UP000236161"/>
    </source>
</evidence>
<evidence type="ECO:0000313" key="1">
    <source>
        <dbReference type="EMBL" id="PKA47866.1"/>
    </source>
</evidence>
<gene>
    <name evidence="1" type="ORF">AXF42_Ash019877</name>
</gene>
<protein>
    <submittedName>
        <fullName evidence="1">Uncharacterized protein</fullName>
    </submittedName>
</protein>
<accession>A0A2H9ZX69</accession>
<dbReference type="AlphaFoldDB" id="A0A2H9ZX69"/>
<dbReference type="EMBL" id="KZ453045">
    <property type="protein sequence ID" value="PKA47866.1"/>
    <property type="molecule type" value="Genomic_DNA"/>
</dbReference>
<organism evidence="1 2">
    <name type="scientific">Apostasia shenzhenica</name>
    <dbReference type="NCBI Taxonomy" id="1088818"/>
    <lineage>
        <taxon>Eukaryota</taxon>
        <taxon>Viridiplantae</taxon>
        <taxon>Streptophyta</taxon>
        <taxon>Embryophyta</taxon>
        <taxon>Tracheophyta</taxon>
        <taxon>Spermatophyta</taxon>
        <taxon>Magnoliopsida</taxon>
        <taxon>Liliopsida</taxon>
        <taxon>Asparagales</taxon>
        <taxon>Orchidaceae</taxon>
        <taxon>Apostasioideae</taxon>
        <taxon>Apostasia</taxon>
    </lineage>
</organism>
<sequence length="62" mass="6691">MLKVVIYGAAMTTTNGMGQWVALMIPNATIGAHHIIFAEVEYAKYVVTFISVIATAEFVASK</sequence>